<dbReference type="Proteomes" id="UP000241247">
    <property type="component" value="Unassembled WGS sequence"/>
</dbReference>
<protein>
    <submittedName>
        <fullName evidence="1">Uncharacterized protein</fullName>
    </submittedName>
</protein>
<dbReference type="AlphaFoldDB" id="A0A2T5B604"/>
<accession>A0A2T5B604</accession>
<evidence type="ECO:0000313" key="2">
    <source>
        <dbReference type="Proteomes" id="UP000241247"/>
    </source>
</evidence>
<gene>
    <name evidence="1" type="ORF">C7449_105281</name>
</gene>
<proteinExistence type="predicted"/>
<keyword evidence="2" id="KW-1185">Reference proteome</keyword>
<comment type="caution">
    <text evidence="1">The sequence shown here is derived from an EMBL/GenBank/DDBJ whole genome shotgun (WGS) entry which is preliminary data.</text>
</comment>
<reference evidence="1 2" key="1">
    <citation type="submission" date="2018-04" db="EMBL/GenBank/DDBJ databases">
        <title>Genomic Encyclopedia of Type Strains, Phase IV (KMG-IV): sequencing the most valuable type-strain genomes for metagenomic binning, comparative biology and taxonomic classification.</title>
        <authorList>
            <person name="Goeker M."/>
        </authorList>
    </citation>
    <scope>NUCLEOTIDE SEQUENCE [LARGE SCALE GENOMIC DNA]</scope>
    <source>
        <strain evidence="1 2">DSM 7138</strain>
    </source>
</reference>
<evidence type="ECO:0000313" key="1">
    <source>
        <dbReference type="EMBL" id="PTM94380.1"/>
    </source>
</evidence>
<dbReference type="EMBL" id="PZZZ01000005">
    <property type="protein sequence ID" value="PTM94380.1"/>
    <property type="molecule type" value="Genomic_DNA"/>
</dbReference>
<name>A0A2T5B604_MYCDI</name>
<dbReference type="OrthoDB" id="8265552at2"/>
<organism evidence="1 2">
    <name type="scientific">Mycoplana dimorpha</name>
    <dbReference type="NCBI Taxonomy" id="28320"/>
    <lineage>
        <taxon>Bacteria</taxon>
        <taxon>Pseudomonadati</taxon>
        <taxon>Pseudomonadota</taxon>
        <taxon>Alphaproteobacteria</taxon>
        <taxon>Hyphomicrobiales</taxon>
        <taxon>Rhizobiaceae</taxon>
        <taxon>Mycoplana</taxon>
    </lineage>
</organism>
<sequence>MSVERAFNLFVYFDEGVARQYGARHHRLAGSTEAKLKHLLANVETDHTNAKRFDFERTFTPDEWVAAQRFSEVTHYFEEAFCHYRAPRNVIYCVTPVVDGVPTVDQQVSPSPFRGDAVTQIEGRGSVPDYLVKYVRDNVFYLAELLNDDYFKAIKLLFNAGHHVSSAKLLMSCIDTLAFVEHGDGRGNFTDWLDTYVDLKPIGISAVEVWEFRNSILHMTNLSSRQVLAGKVSSIAPYIGRTPLMPRLDPRMPKPFNLYLLMLAVADGAAKWAQTYVDTEKMMKFIERYDTTISDGRMAKWSTD</sequence>
<dbReference type="RefSeq" id="WP_146165088.1">
    <property type="nucleotide sequence ID" value="NZ_JBHEEX010000003.1"/>
</dbReference>